<evidence type="ECO:0000256" key="2">
    <source>
        <dbReference type="ARBA" id="ARBA00022670"/>
    </source>
</evidence>
<evidence type="ECO:0000256" key="1">
    <source>
        <dbReference type="ARBA" id="ARBA00011073"/>
    </source>
</evidence>
<dbReference type="EMBL" id="JAUEMJ010000015">
    <property type="protein sequence ID" value="MDN3243670.1"/>
    <property type="molecule type" value="Genomic_DNA"/>
</dbReference>
<evidence type="ECO:0000259" key="8">
    <source>
        <dbReference type="Pfam" id="PF00082"/>
    </source>
</evidence>
<reference evidence="10" key="1">
    <citation type="submission" date="2023-06" db="EMBL/GenBank/DDBJ databases">
        <title>Gycomyces niveus sp.nov., a novel actinomycete isolated from soil in Shouguang.</title>
        <authorList>
            <person name="Yang X."/>
            <person name="Zhao J."/>
        </authorList>
    </citation>
    <scope>NUCLEOTIDE SEQUENCE</scope>
    <source>
        <strain evidence="10">NEAU C2</strain>
    </source>
</reference>
<evidence type="ECO:0000256" key="7">
    <source>
        <dbReference type="SAM" id="SignalP"/>
    </source>
</evidence>
<sequence>MSAPITERKSRSRPTVHAMAVLLAVVAAGGVAQPAAAEPPATEAGAFATEGPQPESDAAVTLITGDRVVFDPANPRSEPRITPGEGRGDLDFHTLSHEGHLYVIPSDAQPLIDEGLLDRRLFDVAGLFAIGYDDAHTDAVPLLFTGGSVGIAAETVAGTDIETASVPKAETAETWESLTDGDEPRTLAAGVSGVWLDGVRELQLDASVPQIGAPQAWEAGFTGAGVTVAVLDSGVDAAHPDLSNIVEARDFTDSGDTGDAIGHGTHVASTISGSGTVGGVSYKGVAPDADLLIGKVCVDDVCPESAILAGMQWAAESGADIVNLSLSGPDTPELDPIEQALDDLSAQYGTLFVVAAGNEGNGEPVGSPGSADASLTVGAVDGQDELAEFSNTGRAWDSGLKPDLTAPGVDITAARAADTWAGEPIDDHYASMSGTSMAAPHVAGAAALLLQQHPDWTGEQIKAALMASAAPNDAYSAFEQGAGRVDAAQALDQRVHTSPASVSFGLMEWPHEDDAPATETVTYHNTGDAAVTLALGLNVRGPDGSAAPEGLFSLDRTSVTVPPGGEAAVGLTVDTTVEASDGRYSAYLTATGDGAEVTTPVAVDKEPERYDLTVEAFGREGEAVDFGSGALLDLNTGVVERFAFEDGAPATLRVPPGNYHVDATFRFGEGGAHMIQPLLEITDDTAVSLDAREAGQLDIGFDNDDVVPVSVSEQYARTWADGVAGMGVTLGSLDHFYMGGIGEAVPEDELTIAIDGAWGIPDAAGDFSDSPVMYQPVILEHGQMPAGLERHFADEDMARVEAEYRENTVADEIRLKSWIVSLPGGWNLYATMPLASGPVNRTEFLSVLPEGQWRSDYFEAKLDVPEGEAWPQYFVLGSWSDYEAGQTYAEAWDAAVIGPGLPADRDLAFAERFEDQIGVNVPLFADAHPGRWGRSVTDASRTALYADGELVGETEDEGGGFFDVPAEAADFRLETEADRGTYAELSTEVRATWEFASAHTEDVTALPLMAVKFTPEGLDEANAADDRRTAIDLRVETQNGPVEDVDLELEVSFDDGETWKAVAVCDLSAAVFHPKGAGYVSLRVTADDGKGNSVTQEIIHAYRYR</sequence>
<feature type="active site" description="Charge relay system" evidence="5">
    <location>
        <position position="436"/>
    </location>
</feature>
<dbReference type="Gene3D" id="3.40.50.200">
    <property type="entry name" value="Peptidase S8/S53 domain"/>
    <property type="match status" value="1"/>
</dbReference>
<dbReference type="Proteomes" id="UP001171902">
    <property type="component" value="Unassembled WGS sequence"/>
</dbReference>
<organism evidence="10 11">
    <name type="scientific">Glycomyces tritici</name>
    <dbReference type="NCBI Taxonomy" id="2665176"/>
    <lineage>
        <taxon>Bacteria</taxon>
        <taxon>Bacillati</taxon>
        <taxon>Actinomycetota</taxon>
        <taxon>Actinomycetes</taxon>
        <taxon>Glycomycetales</taxon>
        <taxon>Glycomycetaceae</taxon>
        <taxon>Glycomyces</taxon>
    </lineage>
</organism>
<keyword evidence="11" id="KW-1185">Reference proteome</keyword>
<accession>A0ABT7YYE1</accession>
<keyword evidence="4 5" id="KW-0720">Serine protease</keyword>
<protein>
    <submittedName>
        <fullName evidence="10">S8 family serine peptidase</fullName>
    </submittedName>
</protein>
<feature type="signal peptide" evidence="7">
    <location>
        <begin position="1"/>
        <end position="37"/>
    </location>
</feature>
<dbReference type="InterPro" id="IPR023828">
    <property type="entry name" value="Peptidase_S8_Ser-AS"/>
</dbReference>
<feature type="active site" description="Charge relay system" evidence="5">
    <location>
        <position position="232"/>
    </location>
</feature>
<dbReference type="EMBL" id="JAUEMJ010000006">
    <property type="protein sequence ID" value="MDN3242106.1"/>
    <property type="molecule type" value="Genomic_DNA"/>
</dbReference>
<dbReference type="PROSITE" id="PS51892">
    <property type="entry name" value="SUBTILASE"/>
    <property type="match status" value="1"/>
</dbReference>
<name>A0ABT7YYE1_9ACTN</name>
<dbReference type="InterPro" id="IPR050131">
    <property type="entry name" value="Peptidase_S8_subtilisin-like"/>
</dbReference>
<dbReference type="SUPFAM" id="SSF52743">
    <property type="entry name" value="Subtilisin-like"/>
    <property type="match status" value="1"/>
</dbReference>
<evidence type="ECO:0000256" key="5">
    <source>
        <dbReference type="PROSITE-ProRule" id="PRU01240"/>
    </source>
</evidence>
<dbReference type="PROSITE" id="PS00137">
    <property type="entry name" value="SUBTILASE_HIS"/>
    <property type="match status" value="1"/>
</dbReference>
<keyword evidence="3 5" id="KW-0378">Hydrolase</keyword>
<dbReference type="InterPro" id="IPR015500">
    <property type="entry name" value="Peptidase_S8_subtilisin-rel"/>
</dbReference>
<comment type="caution">
    <text evidence="10">The sequence shown here is derived from an EMBL/GenBank/DDBJ whole genome shotgun (WGS) entry which is preliminary data.</text>
</comment>
<feature type="domain" description="Peptidase S8/S53" evidence="8">
    <location>
        <begin position="223"/>
        <end position="483"/>
    </location>
</feature>
<evidence type="ECO:0000256" key="3">
    <source>
        <dbReference type="ARBA" id="ARBA00022801"/>
    </source>
</evidence>
<evidence type="ECO:0000313" key="10">
    <source>
        <dbReference type="EMBL" id="MDN3243670.1"/>
    </source>
</evidence>
<dbReference type="PANTHER" id="PTHR43806:SF65">
    <property type="entry name" value="SERINE PROTEASE APRX"/>
    <property type="match status" value="1"/>
</dbReference>
<dbReference type="Pfam" id="PF00082">
    <property type="entry name" value="Peptidase_S8"/>
    <property type="match status" value="1"/>
</dbReference>
<gene>
    <name evidence="9" type="ORF">QWI33_20455</name>
    <name evidence="10" type="ORF">QWI33_28425</name>
</gene>
<dbReference type="PROSITE" id="PS00138">
    <property type="entry name" value="SUBTILASE_SER"/>
    <property type="match status" value="1"/>
</dbReference>
<keyword evidence="2 5" id="KW-0645">Protease</keyword>
<dbReference type="PRINTS" id="PR00723">
    <property type="entry name" value="SUBTILISIN"/>
</dbReference>
<dbReference type="InterPro" id="IPR023827">
    <property type="entry name" value="Peptidase_S8_Asp-AS"/>
</dbReference>
<evidence type="ECO:0000256" key="6">
    <source>
        <dbReference type="RuleBase" id="RU003355"/>
    </source>
</evidence>
<dbReference type="InterPro" id="IPR000209">
    <property type="entry name" value="Peptidase_S8/S53_dom"/>
</dbReference>
<evidence type="ECO:0000313" key="11">
    <source>
        <dbReference type="Proteomes" id="UP001171902"/>
    </source>
</evidence>
<feature type="active site" description="Charge relay system" evidence="5">
    <location>
        <position position="263"/>
    </location>
</feature>
<dbReference type="RefSeq" id="WP_289959006.1">
    <property type="nucleotide sequence ID" value="NZ_JAUEMJ010000006.1"/>
</dbReference>
<evidence type="ECO:0000256" key="4">
    <source>
        <dbReference type="ARBA" id="ARBA00022825"/>
    </source>
</evidence>
<dbReference type="PANTHER" id="PTHR43806">
    <property type="entry name" value="PEPTIDASE S8"/>
    <property type="match status" value="1"/>
</dbReference>
<dbReference type="PROSITE" id="PS00136">
    <property type="entry name" value="SUBTILASE_ASP"/>
    <property type="match status" value="1"/>
</dbReference>
<dbReference type="InterPro" id="IPR022398">
    <property type="entry name" value="Peptidase_S8_His-AS"/>
</dbReference>
<keyword evidence="7" id="KW-0732">Signal</keyword>
<dbReference type="InterPro" id="IPR036852">
    <property type="entry name" value="Peptidase_S8/S53_dom_sf"/>
</dbReference>
<feature type="chain" id="PRO_5045032443" evidence="7">
    <location>
        <begin position="38"/>
        <end position="1105"/>
    </location>
</feature>
<comment type="similarity">
    <text evidence="1 5 6">Belongs to the peptidase S8 family.</text>
</comment>
<proteinExistence type="inferred from homology"/>
<dbReference type="InterPro" id="IPR013783">
    <property type="entry name" value="Ig-like_fold"/>
</dbReference>
<evidence type="ECO:0000313" key="9">
    <source>
        <dbReference type="EMBL" id="MDN3242106.1"/>
    </source>
</evidence>
<dbReference type="Gene3D" id="2.60.40.10">
    <property type="entry name" value="Immunoglobulins"/>
    <property type="match status" value="1"/>
</dbReference>